<dbReference type="Gene3D" id="3.30.450.40">
    <property type="match status" value="1"/>
</dbReference>
<name>A0ABX0XCI0_9BACT</name>
<evidence type="ECO:0000256" key="3">
    <source>
        <dbReference type="ARBA" id="ARBA00022553"/>
    </source>
</evidence>
<evidence type="ECO:0000313" key="5">
    <source>
        <dbReference type="EMBL" id="NJC26624.1"/>
    </source>
</evidence>
<comment type="catalytic activity">
    <reaction evidence="1">
        <text>ATP + protein L-histidine = ADP + protein N-phospho-L-histidine.</text>
        <dbReference type="EC" id="2.7.13.3"/>
    </reaction>
</comment>
<evidence type="ECO:0000256" key="1">
    <source>
        <dbReference type="ARBA" id="ARBA00000085"/>
    </source>
</evidence>
<dbReference type="EMBL" id="JAATJH010000003">
    <property type="protein sequence ID" value="NJC26624.1"/>
    <property type="molecule type" value="Genomic_DNA"/>
</dbReference>
<evidence type="ECO:0000256" key="2">
    <source>
        <dbReference type="ARBA" id="ARBA00012438"/>
    </source>
</evidence>
<dbReference type="SUPFAM" id="SSF55781">
    <property type="entry name" value="GAF domain-like"/>
    <property type="match status" value="1"/>
</dbReference>
<feature type="domain" description="Histidine kinase" evidence="4">
    <location>
        <begin position="188"/>
        <end position="401"/>
    </location>
</feature>
<dbReference type="InterPro" id="IPR029016">
    <property type="entry name" value="GAF-like_dom_sf"/>
</dbReference>
<protein>
    <recommendedName>
        <fullName evidence="2">histidine kinase</fullName>
        <ecNumber evidence="2">2.7.13.3</ecNumber>
    </recommendedName>
</protein>
<dbReference type="InterPro" id="IPR003594">
    <property type="entry name" value="HATPase_dom"/>
</dbReference>
<dbReference type="Pfam" id="PF01590">
    <property type="entry name" value="GAF"/>
    <property type="match status" value="1"/>
</dbReference>
<dbReference type="InterPro" id="IPR003661">
    <property type="entry name" value="HisK_dim/P_dom"/>
</dbReference>
<dbReference type="GO" id="GO:0016301">
    <property type="term" value="F:kinase activity"/>
    <property type="evidence" value="ECO:0007669"/>
    <property type="project" value="UniProtKB-KW"/>
</dbReference>
<organism evidence="5 6">
    <name type="scientific">Neolewinella antarctica</name>
    <dbReference type="NCBI Taxonomy" id="442734"/>
    <lineage>
        <taxon>Bacteria</taxon>
        <taxon>Pseudomonadati</taxon>
        <taxon>Bacteroidota</taxon>
        <taxon>Saprospiria</taxon>
        <taxon>Saprospirales</taxon>
        <taxon>Lewinellaceae</taxon>
        <taxon>Neolewinella</taxon>
    </lineage>
</organism>
<dbReference type="InterPro" id="IPR004358">
    <property type="entry name" value="Sig_transdc_His_kin-like_C"/>
</dbReference>
<evidence type="ECO:0000259" key="4">
    <source>
        <dbReference type="PROSITE" id="PS50109"/>
    </source>
</evidence>
<dbReference type="Pfam" id="PF02518">
    <property type="entry name" value="HATPase_c"/>
    <property type="match status" value="1"/>
</dbReference>
<dbReference type="SUPFAM" id="SSF55874">
    <property type="entry name" value="ATPase domain of HSP90 chaperone/DNA topoisomerase II/histidine kinase"/>
    <property type="match status" value="1"/>
</dbReference>
<dbReference type="PANTHER" id="PTHR43102">
    <property type="entry name" value="SLR1143 PROTEIN"/>
    <property type="match status" value="1"/>
</dbReference>
<comment type="caution">
    <text evidence="5">The sequence shown here is derived from an EMBL/GenBank/DDBJ whole genome shotgun (WGS) entry which is preliminary data.</text>
</comment>
<keyword evidence="5" id="KW-0418">Kinase</keyword>
<dbReference type="Gene3D" id="3.30.565.10">
    <property type="entry name" value="Histidine kinase-like ATPase, C-terminal domain"/>
    <property type="match status" value="1"/>
</dbReference>
<sequence>MIADLPTQEKERLAELRNYALLDTLPEDEYDDLATIAAEICGTPISLISLVDEDRQWFKANHGLDGVKQTSRGNAFCAHNILDPENMLIVPDAHQDERFADNDFVTGNPNIVFYAGVPLVTDAGFALGSLCVIDTVPRELTSAQLKALKALGRQTIKLFELRRARKLSEERLVDMELFRKRLLDFNHVIAHDLKAPLRNINQLVNIALDEYRTLLPADGVEVLNMLSAVAADANRLVQGVLHYSSSVHQIGSERNEFPVADLLTSFGSLFKELTPYQINYVGPVKRVFAPETALRQILQNLIGNAIKFCDKDRAIITVSCVRTEKAYVFTVRDNGPGIPEPLRKSIFSLFYSTAAKNGHSEESHGVGLSIVSELVKAMGGELSVESEMVEGSLFRFTVPVA</sequence>
<dbReference type="RefSeq" id="WP_168037391.1">
    <property type="nucleotide sequence ID" value="NZ_JAATJH010000003.1"/>
</dbReference>
<dbReference type="CDD" id="cd00075">
    <property type="entry name" value="HATPase"/>
    <property type="match status" value="1"/>
</dbReference>
<proteinExistence type="predicted"/>
<dbReference type="InterPro" id="IPR003018">
    <property type="entry name" value="GAF"/>
</dbReference>
<evidence type="ECO:0000313" key="6">
    <source>
        <dbReference type="Proteomes" id="UP000770785"/>
    </source>
</evidence>
<dbReference type="PANTHER" id="PTHR43102:SF2">
    <property type="entry name" value="GAF DOMAIN-CONTAINING PROTEIN"/>
    <property type="match status" value="1"/>
</dbReference>
<reference evidence="5 6" key="1">
    <citation type="submission" date="2020-03" db="EMBL/GenBank/DDBJ databases">
        <title>Genomic Encyclopedia of Type Strains, Phase IV (KMG-IV): sequencing the most valuable type-strain genomes for metagenomic binning, comparative biology and taxonomic classification.</title>
        <authorList>
            <person name="Goeker M."/>
        </authorList>
    </citation>
    <scope>NUCLEOTIDE SEQUENCE [LARGE SCALE GENOMIC DNA]</scope>
    <source>
        <strain evidence="5 6">DSM 105096</strain>
    </source>
</reference>
<dbReference type="InterPro" id="IPR036097">
    <property type="entry name" value="HisK_dim/P_sf"/>
</dbReference>
<gene>
    <name evidence="5" type="ORF">GGR27_002134</name>
</gene>
<dbReference type="InterPro" id="IPR036890">
    <property type="entry name" value="HATPase_C_sf"/>
</dbReference>
<keyword evidence="5" id="KW-0808">Transferase</keyword>
<dbReference type="PROSITE" id="PS50109">
    <property type="entry name" value="HIS_KIN"/>
    <property type="match status" value="1"/>
</dbReference>
<dbReference type="Proteomes" id="UP000770785">
    <property type="component" value="Unassembled WGS sequence"/>
</dbReference>
<dbReference type="PRINTS" id="PR00344">
    <property type="entry name" value="BCTRLSENSOR"/>
</dbReference>
<keyword evidence="6" id="KW-1185">Reference proteome</keyword>
<dbReference type="InterPro" id="IPR005467">
    <property type="entry name" value="His_kinase_dom"/>
</dbReference>
<accession>A0ABX0XCI0</accession>
<dbReference type="SUPFAM" id="SSF47384">
    <property type="entry name" value="Homodimeric domain of signal transducing histidine kinase"/>
    <property type="match status" value="1"/>
</dbReference>
<dbReference type="EC" id="2.7.13.3" evidence="2"/>
<dbReference type="SMART" id="SM00387">
    <property type="entry name" value="HATPase_c"/>
    <property type="match status" value="1"/>
</dbReference>
<dbReference type="SMART" id="SM00065">
    <property type="entry name" value="GAF"/>
    <property type="match status" value="1"/>
</dbReference>
<dbReference type="CDD" id="cd00082">
    <property type="entry name" value="HisKA"/>
    <property type="match status" value="1"/>
</dbReference>
<keyword evidence="3" id="KW-0597">Phosphoprotein</keyword>